<dbReference type="OrthoDB" id="443773at2759"/>
<protein>
    <submittedName>
        <fullName evidence="1">Uncharacterized protein</fullName>
    </submittedName>
</protein>
<reference evidence="1" key="1">
    <citation type="submission" date="2022-10" db="EMBL/GenBank/DDBJ databases">
        <authorList>
            <person name="Chen Y."/>
            <person name="Dougan E. K."/>
            <person name="Chan C."/>
            <person name="Rhodes N."/>
            <person name="Thang M."/>
        </authorList>
    </citation>
    <scope>NUCLEOTIDE SEQUENCE</scope>
</reference>
<dbReference type="EMBL" id="CAMXCT020001941">
    <property type="protein sequence ID" value="CAL1147726.1"/>
    <property type="molecule type" value="Genomic_DNA"/>
</dbReference>
<evidence type="ECO:0000313" key="1">
    <source>
        <dbReference type="EMBL" id="CAI3994351.1"/>
    </source>
</evidence>
<dbReference type="EMBL" id="CAMXCT030001941">
    <property type="protein sequence ID" value="CAL4781663.1"/>
    <property type="molecule type" value="Genomic_DNA"/>
</dbReference>
<evidence type="ECO:0000313" key="2">
    <source>
        <dbReference type="EMBL" id="CAL1147726.1"/>
    </source>
</evidence>
<dbReference type="Proteomes" id="UP001152797">
    <property type="component" value="Unassembled WGS sequence"/>
</dbReference>
<name>A0A9P1CMZ9_9DINO</name>
<gene>
    <name evidence="1" type="ORF">C1SCF055_LOCUS21002</name>
</gene>
<proteinExistence type="predicted"/>
<dbReference type="EMBL" id="CAMXCT010001941">
    <property type="protein sequence ID" value="CAI3994351.1"/>
    <property type="molecule type" value="Genomic_DNA"/>
</dbReference>
<accession>A0A9P1CMZ9</accession>
<dbReference type="AlphaFoldDB" id="A0A9P1CMZ9"/>
<evidence type="ECO:0000313" key="3">
    <source>
        <dbReference type="Proteomes" id="UP001152797"/>
    </source>
</evidence>
<comment type="caution">
    <text evidence="1">The sequence shown here is derived from an EMBL/GenBank/DDBJ whole genome shotgun (WGS) entry which is preliminary data.</text>
</comment>
<keyword evidence="3" id="KW-1185">Reference proteome</keyword>
<reference evidence="2" key="2">
    <citation type="submission" date="2024-04" db="EMBL/GenBank/DDBJ databases">
        <authorList>
            <person name="Chen Y."/>
            <person name="Shah S."/>
            <person name="Dougan E. K."/>
            <person name="Thang M."/>
            <person name="Chan C."/>
        </authorList>
    </citation>
    <scope>NUCLEOTIDE SEQUENCE [LARGE SCALE GENOMIC DNA]</scope>
</reference>
<sequence>MASCFFPVQDRSAEGLRANSKPALPTPGQEVDPLSEAGVPLRLVTCTVEEMQRDGSTLLEEWFLENHHWASDFETWRSRGLDAVSVLCQPAPKQAEEVRCLECVGHVSEIPFPPSSPTLDAMVAVLQARLVTPWRNGSMHYCRTRVRASGEQAFCKAAAIIVPA</sequence>
<organism evidence="1">
    <name type="scientific">Cladocopium goreaui</name>
    <dbReference type="NCBI Taxonomy" id="2562237"/>
    <lineage>
        <taxon>Eukaryota</taxon>
        <taxon>Sar</taxon>
        <taxon>Alveolata</taxon>
        <taxon>Dinophyceae</taxon>
        <taxon>Suessiales</taxon>
        <taxon>Symbiodiniaceae</taxon>
        <taxon>Cladocopium</taxon>
    </lineage>
</organism>